<dbReference type="GO" id="GO:0005524">
    <property type="term" value="F:ATP binding"/>
    <property type="evidence" value="ECO:0007669"/>
    <property type="project" value="UniProtKB-KW"/>
</dbReference>
<keyword evidence="6 8" id="KW-0239">DNA-directed DNA polymerase</keyword>
<evidence type="ECO:0000256" key="4">
    <source>
        <dbReference type="ARBA" id="ARBA00022833"/>
    </source>
</evidence>
<dbReference type="InterPro" id="IPR045085">
    <property type="entry name" value="HLD_clamp_pol_III_gamma_tau"/>
</dbReference>
<sequence length="503" mass="57216">MCQKHPGFESRLLRLRIMAGTHEVLSRKYRPQKFRDVIHQDLAIGALQNALKSGKIGHAYIFFGPRGVGKTTIARILAKRLNCRNPIDNEPCNKCSSCSEITQGISSDVLEIDAASNRGIENIRELRDNVKFAPMGGKYKVYIIDEVHMLTDQSFNALLKTLEEPPAHIVFVLATTEFHKIPETILSRCQDFIFKKVPLSVLQDYSEKLCKIENVQYDQEGLFWIAKKGDGSVRDMLSFMEQAIVFTDSKLLGTGIRKMIGYHGIEFLTSFIKSLIDPDNHSKSLEILESLYQEGQDIYKFLWDSIEFTHTLNLIRDSLADPESVNFPKEDLTKMKSDFENVDSSKLNFLSGKLFEIYERIKTIRLRNSFEIKVFTEIQIKKLVEELTYPSLAGLVDRINHLILMVQGSKNSASDDTEHNQSFPVLKNTSQSESSKKKDDPFSGVSLEARFESNQQDLSLKDDSLKTKSTSEPNSQKFDTSTEIKKKFLGTEVDQSKIPKLDS</sequence>
<dbReference type="GO" id="GO:0046872">
    <property type="term" value="F:metal ion binding"/>
    <property type="evidence" value="ECO:0007669"/>
    <property type="project" value="UniProtKB-KW"/>
</dbReference>
<evidence type="ECO:0000259" key="10">
    <source>
        <dbReference type="SMART" id="SM00382"/>
    </source>
</evidence>
<feature type="domain" description="AAA+ ATPase" evidence="10">
    <location>
        <begin position="56"/>
        <end position="198"/>
    </location>
</feature>
<keyword evidence="2" id="KW-0479">Metal-binding</keyword>
<dbReference type="Proteomes" id="UP000033961">
    <property type="component" value="Chromosome I"/>
</dbReference>
<keyword evidence="3 8" id="KW-0547">Nucleotide-binding</keyword>
<evidence type="ECO:0000256" key="5">
    <source>
        <dbReference type="ARBA" id="ARBA00022840"/>
    </source>
</evidence>
<comment type="catalytic activity">
    <reaction evidence="7 8">
        <text>DNA(n) + a 2'-deoxyribonucleoside 5'-triphosphate = DNA(n+1) + diphosphate</text>
        <dbReference type="Rhea" id="RHEA:22508"/>
        <dbReference type="Rhea" id="RHEA-COMP:17339"/>
        <dbReference type="Rhea" id="RHEA-COMP:17340"/>
        <dbReference type="ChEBI" id="CHEBI:33019"/>
        <dbReference type="ChEBI" id="CHEBI:61560"/>
        <dbReference type="ChEBI" id="CHEBI:173112"/>
        <dbReference type="EC" id="2.7.7.7"/>
    </reaction>
</comment>
<keyword evidence="5 8" id="KW-0067">ATP-binding</keyword>
<comment type="similarity">
    <text evidence="1 8">Belongs to the DnaX/STICHEL family.</text>
</comment>
<dbReference type="FunFam" id="3.40.50.300:FF:000014">
    <property type="entry name" value="DNA polymerase III subunit gamma/tau"/>
    <property type="match status" value="1"/>
</dbReference>
<dbReference type="NCBIfam" id="NF004046">
    <property type="entry name" value="PRK05563.1"/>
    <property type="match status" value="1"/>
</dbReference>
<dbReference type="GO" id="GO:0009360">
    <property type="term" value="C:DNA polymerase III complex"/>
    <property type="evidence" value="ECO:0007669"/>
    <property type="project" value="InterPro"/>
</dbReference>
<dbReference type="NCBIfam" id="TIGR02397">
    <property type="entry name" value="dnaX_nterm"/>
    <property type="match status" value="1"/>
</dbReference>
<dbReference type="Pfam" id="PF22608">
    <property type="entry name" value="DNAX_ATPase_lid"/>
    <property type="match status" value="1"/>
</dbReference>
<dbReference type="InterPro" id="IPR012763">
    <property type="entry name" value="DNA_pol_III_sug/sutau_N"/>
</dbReference>
<keyword evidence="8" id="KW-0235">DNA replication</keyword>
<evidence type="ECO:0000256" key="8">
    <source>
        <dbReference type="RuleBase" id="RU364063"/>
    </source>
</evidence>
<dbReference type="InterPro" id="IPR003593">
    <property type="entry name" value="AAA+_ATPase"/>
</dbReference>
<dbReference type="Gene3D" id="3.40.50.300">
    <property type="entry name" value="P-loop containing nucleotide triphosphate hydrolases"/>
    <property type="match status" value="1"/>
</dbReference>
<evidence type="ECO:0000313" key="12">
    <source>
        <dbReference type="Proteomes" id="UP000033961"/>
    </source>
</evidence>
<keyword evidence="8" id="KW-0548">Nucleotidyltransferase</keyword>
<dbReference type="SMART" id="SM00382">
    <property type="entry name" value="AAA"/>
    <property type="match status" value="1"/>
</dbReference>
<keyword evidence="8" id="KW-0808">Transferase</keyword>
<evidence type="ECO:0000256" key="7">
    <source>
        <dbReference type="ARBA" id="ARBA00049244"/>
    </source>
</evidence>
<dbReference type="PANTHER" id="PTHR11669">
    <property type="entry name" value="REPLICATION FACTOR C / DNA POLYMERASE III GAMMA-TAU SUBUNIT"/>
    <property type="match status" value="1"/>
</dbReference>
<dbReference type="SUPFAM" id="SSF52540">
    <property type="entry name" value="P-loop containing nucleoside triphosphate hydrolases"/>
    <property type="match status" value="1"/>
</dbReference>
<reference evidence="11 12" key="1">
    <citation type="journal article" date="2015" name="Genome Announc.">
        <title>Draft Genome Sequences of Leptospira santarosai Strains U160, U164, and U233, Isolated from Asymptomatic Cattle.</title>
        <authorList>
            <person name="Kremer F.S."/>
            <person name="Eslabao M.R."/>
            <person name="Provisor M."/>
            <person name="Woloski R.D."/>
            <person name="Ramires O.V."/>
            <person name="Moreno L.Z."/>
            <person name="Moreno A.M."/>
            <person name="Hamond C."/>
            <person name="Lilenbaum W."/>
            <person name="Dellagostin O.A."/>
        </authorList>
    </citation>
    <scope>NUCLEOTIDE SEQUENCE [LARGE SCALE GENOMIC DNA]</scope>
    <source>
        <strain evidence="11 12">U160</strain>
    </source>
</reference>
<dbReference type="EC" id="2.7.7.7" evidence="8"/>
<keyword evidence="4" id="KW-0862">Zinc</keyword>
<proteinExistence type="inferred from homology"/>
<evidence type="ECO:0000256" key="6">
    <source>
        <dbReference type="ARBA" id="ARBA00022932"/>
    </source>
</evidence>
<dbReference type="Pfam" id="PF13177">
    <property type="entry name" value="DNA_pol3_delta2"/>
    <property type="match status" value="1"/>
</dbReference>
<comment type="function">
    <text evidence="8">DNA polymerase III is a complex, multichain enzyme responsible for most of the replicative synthesis in bacteria. This DNA polymerase also exhibits 3' to 5' exonuclease activity.</text>
</comment>
<evidence type="ECO:0000256" key="1">
    <source>
        <dbReference type="ARBA" id="ARBA00006360"/>
    </source>
</evidence>
<dbReference type="GO" id="GO:0006261">
    <property type="term" value="P:DNA-templated DNA replication"/>
    <property type="evidence" value="ECO:0007669"/>
    <property type="project" value="TreeGrafter"/>
</dbReference>
<dbReference type="NCBIfam" id="NF011517">
    <property type="entry name" value="PRK14956.1"/>
    <property type="match status" value="1"/>
</dbReference>
<gene>
    <name evidence="8" type="primary">dnaX</name>
    <name evidence="11" type="ORF">XB16_3358</name>
</gene>
<dbReference type="InterPro" id="IPR050238">
    <property type="entry name" value="DNA_Rep/Repair_Clamp_Loader"/>
</dbReference>
<dbReference type="InterPro" id="IPR027417">
    <property type="entry name" value="P-loop_NTPase"/>
</dbReference>
<dbReference type="PRINTS" id="PR00300">
    <property type="entry name" value="CLPPROTEASEA"/>
</dbReference>
<evidence type="ECO:0000256" key="2">
    <source>
        <dbReference type="ARBA" id="ARBA00022723"/>
    </source>
</evidence>
<dbReference type="InterPro" id="IPR001270">
    <property type="entry name" value="ClpA/B"/>
</dbReference>
<dbReference type="AlphaFoldDB" id="A0A2P1QY34"/>
<dbReference type="EMBL" id="CP027843">
    <property type="protein sequence ID" value="AVQ13647.1"/>
    <property type="molecule type" value="Genomic_DNA"/>
</dbReference>
<accession>A0A2P1QY34</accession>
<evidence type="ECO:0000256" key="3">
    <source>
        <dbReference type="ARBA" id="ARBA00022741"/>
    </source>
</evidence>
<feature type="compositionally biased region" description="Polar residues" evidence="9">
    <location>
        <begin position="467"/>
        <end position="479"/>
    </location>
</feature>
<dbReference type="GO" id="GO:0003887">
    <property type="term" value="F:DNA-directed DNA polymerase activity"/>
    <property type="evidence" value="ECO:0007669"/>
    <property type="project" value="UniProtKB-KW"/>
</dbReference>
<feature type="region of interest" description="Disordered" evidence="9">
    <location>
        <begin position="410"/>
        <end position="483"/>
    </location>
</feature>
<protein>
    <recommendedName>
        <fullName evidence="8">DNA polymerase III subunit gamma/tau</fullName>
        <ecNumber evidence="8">2.7.7.7</ecNumber>
    </recommendedName>
</protein>
<evidence type="ECO:0000256" key="9">
    <source>
        <dbReference type="SAM" id="MobiDB-lite"/>
    </source>
</evidence>
<dbReference type="PANTHER" id="PTHR11669:SF0">
    <property type="entry name" value="PROTEIN STICHEL-LIKE 2"/>
    <property type="match status" value="1"/>
</dbReference>
<organism evidence="11 12">
    <name type="scientific">Leptospira santarosai</name>
    <dbReference type="NCBI Taxonomy" id="28183"/>
    <lineage>
        <taxon>Bacteria</taxon>
        <taxon>Pseudomonadati</taxon>
        <taxon>Spirochaetota</taxon>
        <taxon>Spirochaetia</taxon>
        <taxon>Leptospirales</taxon>
        <taxon>Leptospiraceae</taxon>
        <taxon>Leptospira</taxon>
    </lineage>
</organism>
<name>A0A2P1QY34_9LEPT</name>
<feature type="compositionally biased region" description="Polar residues" evidence="9">
    <location>
        <begin position="410"/>
        <end position="433"/>
    </location>
</feature>
<comment type="subunit">
    <text evidence="8">DNA polymerase III contains a core (composed of alpha, epsilon and theta chains) that associates with a tau subunit. This core dimerizes to form the POLIII' complex. PolIII' associates with the gamma complex (composed of gamma, delta, delta', psi and chi chains) and with the beta chain to form the complete DNA polymerase III complex.</text>
</comment>
<dbReference type="CDD" id="cd00009">
    <property type="entry name" value="AAA"/>
    <property type="match status" value="1"/>
</dbReference>
<dbReference type="Gene3D" id="1.10.8.60">
    <property type="match status" value="1"/>
</dbReference>
<evidence type="ECO:0000313" key="11">
    <source>
        <dbReference type="EMBL" id="AVQ13647.1"/>
    </source>
</evidence>